<dbReference type="HOGENOM" id="CLU_098341_1_0_1"/>
<evidence type="ECO:0000313" key="3">
    <source>
        <dbReference type="Proteomes" id="UP000053424"/>
    </source>
</evidence>
<evidence type="ECO:0000256" key="1">
    <source>
        <dbReference type="SAM" id="MobiDB-lite"/>
    </source>
</evidence>
<keyword evidence="3" id="KW-1185">Reference proteome</keyword>
<reference evidence="2 3" key="1">
    <citation type="submission" date="2014-04" db="EMBL/GenBank/DDBJ databases">
        <authorList>
            <consortium name="DOE Joint Genome Institute"/>
            <person name="Kuo A."/>
            <person name="Gay G."/>
            <person name="Dore J."/>
            <person name="Kohler A."/>
            <person name="Nagy L.G."/>
            <person name="Floudas D."/>
            <person name="Copeland A."/>
            <person name="Barry K.W."/>
            <person name="Cichocki N."/>
            <person name="Veneault-Fourrey C."/>
            <person name="LaButti K."/>
            <person name="Lindquist E.A."/>
            <person name="Lipzen A."/>
            <person name="Lundell T."/>
            <person name="Morin E."/>
            <person name="Murat C."/>
            <person name="Sun H."/>
            <person name="Tunlid A."/>
            <person name="Henrissat B."/>
            <person name="Grigoriev I.V."/>
            <person name="Hibbett D.S."/>
            <person name="Martin F."/>
            <person name="Nordberg H.P."/>
            <person name="Cantor M.N."/>
            <person name="Hua S.X."/>
        </authorList>
    </citation>
    <scope>NUCLEOTIDE SEQUENCE [LARGE SCALE GENOMIC DNA]</scope>
    <source>
        <strain evidence="3">h7</strain>
    </source>
</reference>
<proteinExistence type="predicted"/>
<organism evidence="2 3">
    <name type="scientific">Hebeloma cylindrosporum</name>
    <dbReference type="NCBI Taxonomy" id="76867"/>
    <lineage>
        <taxon>Eukaryota</taxon>
        <taxon>Fungi</taxon>
        <taxon>Dikarya</taxon>
        <taxon>Basidiomycota</taxon>
        <taxon>Agaricomycotina</taxon>
        <taxon>Agaricomycetes</taxon>
        <taxon>Agaricomycetidae</taxon>
        <taxon>Agaricales</taxon>
        <taxon>Agaricineae</taxon>
        <taxon>Hymenogastraceae</taxon>
        <taxon>Hebeloma</taxon>
    </lineage>
</organism>
<gene>
    <name evidence="2" type="ORF">M413DRAFT_443837</name>
</gene>
<accession>A0A0C3CHB8</accession>
<feature type="compositionally biased region" description="Basic and acidic residues" evidence="1">
    <location>
        <begin position="125"/>
        <end position="138"/>
    </location>
</feature>
<sequence length="225" mass="23348">MSARLARSVFSSATRRAQASASSSARTVSRRAMSTTSHGSAVSSDTPWIIGSAVFFGPLLLYLLSPSAKKQSHPVHNDKRDFPTLGHGHGHEHAPAKAVEPMLMKDDEGSVADVGASSAVAEASDIPKDSQSAEEHDQLVAAASEGAEASEAKVPISETRLATEGTKPSVEKPPVPEVNSDSESAKGKKIGTFQEEGESGPTDLSVAQEASQKGVAPKQAAEAHN</sequence>
<feature type="compositionally biased region" description="Low complexity" evidence="1">
    <location>
        <begin position="16"/>
        <end position="37"/>
    </location>
</feature>
<dbReference type="EMBL" id="KN831776">
    <property type="protein sequence ID" value="KIM43021.1"/>
    <property type="molecule type" value="Genomic_DNA"/>
</dbReference>
<dbReference type="OrthoDB" id="4590707at2759"/>
<evidence type="ECO:0000313" key="2">
    <source>
        <dbReference type="EMBL" id="KIM43021.1"/>
    </source>
</evidence>
<dbReference type="AlphaFoldDB" id="A0A0C3CHB8"/>
<protein>
    <submittedName>
        <fullName evidence="2">Uncharacterized protein</fullName>
    </submittedName>
</protein>
<feature type="region of interest" description="Disordered" evidence="1">
    <location>
        <begin position="16"/>
        <end position="43"/>
    </location>
</feature>
<dbReference type="STRING" id="686832.A0A0C3CHB8"/>
<dbReference type="Proteomes" id="UP000053424">
    <property type="component" value="Unassembled WGS sequence"/>
</dbReference>
<name>A0A0C3CHB8_HEBCY</name>
<feature type="region of interest" description="Disordered" evidence="1">
    <location>
        <begin position="70"/>
        <end position="95"/>
    </location>
</feature>
<feature type="compositionally biased region" description="Low complexity" evidence="1">
    <location>
        <begin position="111"/>
        <end position="124"/>
    </location>
</feature>
<reference evidence="3" key="2">
    <citation type="submission" date="2015-01" db="EMBL/GenBank/DDBJ databases">
        <title>Evolutionary Origins and Diversification of the Mycorrhizal Mutualists.</title>
        <authorList>
            <consortium name="DOE Joint Genome Institute"/>
            <consortium name="Mycorrhizal Genomics Consortium"/>
            <person name="Kohler A."/>
            <person name="Kuo A."/>
            <person name="Nagy L.G."/>
            <person name="Floudas D."/>
            <person name="Copeland A."/>
            <person name="Barry K.W."/>
            <person name="Cichocki N."/>
            <person name="Veneault-Fourrey C."/>
            <person name="LaButti K."/>
            <person name="Lindquist E.A."/>
            <person name="Lipzen A."/>
            <person name="Lundell T."/>
            <person name="Morin E."/>
            <person name="Murat C."/>
            <person name="Riley R."/>
            <person name="Ohm R."/>
            <person name="Sun H."/>
            <person name="Tunlid A."/>
            <person name="Henrissat B."/>
            <person name="Grigoriev I.V."/>
            <person name="Hibbett D.S."/>
            <person name="Martin F."/>
        </authorList>
    </citation>
    <scope>NUCLEOTIDE SEQUENCE [LARGE SCALE GENOMIC DNA]</scope>
    <source>
        <strain evidence="3">h7</strain>
    </source>
</reference>
<feature type="region of interest" description="Disordered" evidence="1">
    <location>
        <begin position="108"/>
        <end position="225"/>
    </location>
</feature>